<evidence type="ECO:0000256" key="2">
    <source>
        <dbReference type="ARBA" id="ARBA00010617"/>
    </source>
</evidence>
<evidence type="ECO:0000256" key="1">
    <source>
        <dbReference type="ARBA" id="ARBA00001971"/>
    </source>
</evidence>
<keyword evidence="8" id="KW-1185">Reference proteome</keyword>
<evidence type="ECO:0000313" key="8">
    <source>
        <dbReference type="Proteomes" id="UP000700596"/>
    </source>
</evidence>
<dbReference type="AlphaFoldDB" id="A0A9P9IPI8"/>
<dbReference type="CDD" id="cd11040">
    <property type="entry name" value="CYP7_CYP8-like"/>
    <property type="match status" value="1"/>
</dbReference>
<dbReference type="Gene3D" id="1.10.630.10">
    <property type="entry name" value="Cytochrome P450"/>
    <property type="match status" value="1"/>
</dbReference>
<organism evidence="7 8">
    <name type="scientific">Dendryphion nanum</name>
    <dbReference type="NCBI Taxonomy" id="256645"/>
    <lineage>
        <taxon>Eukaryota</taxon>
        <taxon>Fungi</taxon>
        <taxon>Dikarya</taxon>
        <taxon>Ascomycota</taxon>
        <taxon>Pezizomycotina</taxon>
        <taxon>Dothideomycetes</taxon>
        <taxon>Pleosporomycetidae</taxon>
        <taxon>Pleosporales</taxon>
        <taxon>Torulaceae</taxon>
        <taxon>Dendryphion</taxon>
    </lineage>
</organism>
<comment type="similarity">
    <text evidence="2">Belongs to the cytochrome P450 family.</text>
</comment>
<keyword evidence="5" id="KW-0349">Heme</keyword>
<dbReference type="InterPro" id="IPR002403">
    <property type="entry name" value="Cyt_P450_E_grp-IV"/>
</dbReference>
<dbReference type="InterPro" id="IPR036396">
    <property type="entry name" value="Cyt_P450_sf"/>
</dbReference>
<dbReference type="InterPro" id="IPR001128">
    <property type="entry name" value="Cyt_P450"/>
</dbReference>
<gene>
    <name evidence="7" type="ORF">B0J11DRAFT_566895</name>
</gene>
<comment type="cofactor">
    <cofactor evidence="1 5">
        <name>heme</name>
        <dbReference type="ChEBI" id="CHEBI:30413"/>
    </cofactor>
</comment>
<name>A0A9P9IPI8_9PLEO</name>
<evidence type="ECO:0000256" key="6">
    <source>
        <dbReference type="SAM" id="Phobius"/>
    </source>
</evidence>
<dbReference type="PRINTS" id="PR00465">
    <property type="entry name" value="EP450IV"/>
</dbReference>
<feature type="binding site" description="axial binding residue" evidence="5">
    <location>
        <position position="479"/>
    </location>
    <ligand>
        <name>heme</name>
        <dbReference type="ChEBI" id="CHEBI:30413"/>
    </ligand>
    <ligandPart>
        <name>Fe</name>
        <dbReference type="ChEBI" id="CHEBI:18248"/>
    </ligandPart>
</feature>
<proteinExistence type="inferred from homology"/>
<dbReference type="EMBL" id="JAGMWT010000005">
    <property type="protein sequence ID" value="KAH7128252.1"/>
    <property type="molecule type" value="Genomic_DNA"/>
</dbReference>
<evidence type="ECO:0000256" key="3">
    <source>
        <dbReference type="ARBA" id="ARBA00022723"/>
    </source>
</evidence>
<dbReference type="GO" id="GO:0005506">
    <property type="term" value="F:iron ion binding"/>
    <property type="evidence" value="ECO:0007669"/>
    <property type="project" value="InterPro"/>
</dbReference>
<keyword evidence="3 5" id="KW-0479">Metal-binding</keyword>
<evidence type="ECO:0000256" key="5">
    <source>
        <dbReference type="PIRSR" id="PIRSR602403-1"/>
    </source>
</evidence>
<dbReference type="Pfam" id="PF00067">
    <property type="entry name" value="p450"/>
    <property type="match status" value="1"/>
</dbReference>
<evidence type="ECO:0000256" key="4">
    <source>
        <dbReference type="ARBA" id="ARBA00023004"/>
    </source>
</evidence>
<keyword evidence="4 5" id="KW-0408">Iron</keyword>
<keyword evidence="6" id="KW-0472">Membrane</keyword>
<dbReference type="PANTHER" id="PTHR47582">
    <property type="entry name" value="P450, PUTATIVE (EUROFUNG)-RELATED"/>
    <property type="match status" value="1"/>
</dbReference>
<feature type="transmembrane region" description="Helical" evidence="6">
    <location>
        <begin position="282"/>
        <end position="305"/>
    </location>
</feature>
<reference evidence="7" key="1">
    <citation type="journal article" date="2021" name="Nat. Commun.">
        <title>Genetic determinants of endophytism in the Arabidopsis root mycobiome.</title>
        <authorList>
            <person name="Mesny F."/>
            <person name="Miyauchi S."/>
            <person name="Thiergart T."/>
            <person name="Pickel B."/>
            <person name="Atanasova L."/>
            <person name="Karlsson M."/>
            <person name="Huettel B."/>
            <person name="Barry K.W."/>
            <person name="Haridas S."/>
            <person name="Chen C."/>
            <person name="Bauer D."/>
            <person name="Andreopoulos W."/>
            <person name="Pangilinan J."/>
            <person name="LaButti K."/>
            <person name="Riley R."/>
            <person name="Lipzen A."/>
            <person name="Clum A."/>
            <person name="Drula E."/>
            <person name="Henrissat B."/>
            <person name="Kohler A."/>
            <person name="Grigoriev I.V."/>
            <person name="Martin F.M."/>
            <person name="Hacquard S."/>
        </authorList>
    </citation>
    <scope>NUCLEOTIDE SEQUENCE</scope>
    <source>
        <strain evidence="7">MPI-CAGE-CH-0243</strain>
    </source>
</reference>
<dbReference type="GO" id="GO:0016705">
    <property type="term" value="F:oxidoreductase activity, acting on paired donors, with incorporation or reduction of molecular oxygen"/>
    <property type="evidence" value="ECO:0007669"/>
    <property type="project" value="InterPro"/>
</dbReference>
<comment type="caution">
    <text evidence="7">The sequence shown here is derived from an EMBL/GenBank/DDBJ whole genome shotgun (WGS) entry which is preliminary data.</text>
</comment>
<dbReference type="GO" id="GO:0004497">
    <property type="term" value="F:monooxygenase activity"/>
    <property type="evidence" value="ECO:0007669"/>
    <property type="project" value="InterPro"/>
</dbReference>
<keyword evidence="6" id="KW-0812">Transmembrane</keyword>
<dbReference type="OrthoDB" id="3366823at2759"/>
<sequence>MTAFLDTEYILYLFQDPAEPPIIPHPYLPFLGHVIGLFYYGSSYWDRVNTGYDYPIFTLQTLNARTVGIVDTTVTGVVHKHHPGRSFYGMIMEVTCRLVGFKDESMTVIRHNLDNVNGSGEGLMLESHAMVSSVLSPGPVLNQLTSTLVDQFAQFFNGFENEWVGSLMNFVKDAFTQANAYTIYGAKNHFALHPELVEQFWTYEEGMISVMAITTTSSLVPSNLLGWIFARKAWQARKVINAALAKYVAQGHYKHASPLIQKRVPINLKHGLTTEEAGKAELILFFGILGNAVPSAFWVLANIFARPDLLQKIREETEKVVDMQKNKDGKVVKTLDVTRLKTECPWIVSVYRETLRTIGNLSSVRFVRETHEVSVPVKGNDKETKRWIVKAGSNIQIASAVIHRLKDVWGYDADYFKPERFMENTVAIEEREMKNTATGNHSKGGADEKVRGDTFTALPLPLLVPSVAFRTFGGGSVICPGRHFALTEILAFIALCVLNCDIEDGTLEGETMKLPVPDETRIPLSVMKPVEEPWVRIKRREGNEHGSVLWKTEL</sequence>
<accession>A0A9P9IPI8</accession>
<dbReference type="GO" id="GO:0020037">
    <property type="term" value="F:heme binding"/>
    <property type="evidence" value="ECO:0007669"/>
    <property type="project" value="InterPro"/>
</dbReference>
<dbReference type="PANTHER" id="PTHR47582:SF1">
    <property type="entry name" value="P450, PUTATIVE (EUROFUNG)-RELATED"/>
    <property type="match status" value="1"/>
</dbReference>
<keyword evidence="6" id="KW-1133">Transmembrane helix</keyword>
<evidence type="ECO:0000313" key="7">
    <source>
        <dbReference type="EMBL" id="KAH7128252.1"/>
    </source>
</evidence>
<protein>
    <submittedName>
        <fullName evidence="7">Cytochrome P450</fullName>
    </submittedName>
</protein>
<dbReference type="SUPFAM" id="SSF48264">
    <property type="entry name" value="Cytochrome P450"/>
    <property type="match status" value="1"/>
</dbReference>
<dbReference type="InterPro" id="IPR053007">
    <property type="entry name" value="CYP450_monoxygenase_sec-met"/>
</dbReference>
<dbReference type="Proteomes" id="UP000700596">
    <property type="component" value="Unassembled WGS sequence"/>
</dbReference>